<dbReference type="InterPro" id="IPR043129">
    <property type="entry name" value="ATPase_NBD"/>
</dbReference>
<evidence type="ECO:0000256" key="3">
    <source>
        <dbReference type="ARBA" id="ARBA00022840"/>
    </source>
</evidence>
<dbReference type="Pfam" id="PF00012">
    <property type="entry name" value="HSP70"/>
    <property type="match status" value="1"/>
</dbReference>
<dbReference type="HOGENOM" id="CLU_038461_0_0_3"/>
<keyword evidence="3 6" id="KW-0067">ATP-binding</keyword>
<keyword evidence="4" id="KW-0346">Stress response</keyword>
<dbReference type="RefSeq" id="WP_006102064.1">
    <property type="nucleotide sequence ID" value="NZ_DS989852.1"/>
</dbReference>
<gene>
    <name evidence="8" type="ORF">MC7420_6209</name>
</gene>
<organism evidence="8 9">
    <name type="scientific">Coleofasciculus chthonoplastes PCC 7420</name>
    <dbReference type="NCBI Taxonomy" id="118168"/>
    <lineage>
        <taxon>Bacteria</taxon>
        <taxon>Bacillati</taxon>
        <taxon>Cyanobacteriota</taxon>
        <taxon>Cyanophyceae</taxon>
        <taxon>Coleofasciculales</taxon>
        <taxon>Coleofasciculaceae</taxon>
        <taxon>Coleofasciculus</taxon>
    </lineage>
</organism>
<reference evidence="8 9" key="1">
    <citation type="submission" date="2008-07" db="EMBL/GenBank/DDBJ databases">
        <authorList>
            <person name="Tandeau de Marsac N."/>
            <person name="Ferriera S."/>
            <person name="Johnson J."/>
            <person name="Kravitz S."/>
            <person name="Beeson K."/>
            <person name="Sutton G."/>
            <person name="Rogers Y.-H."/>
            <person name="Friedman R."/>
            <person name="Frazier M."/>
            <person name="Venter J.C."/>
        </authorList>
    </citation>
    <scope>NUCLEOTIDE SEQUENCE [LARGE SCALE GENOMIC DNA]</scope>
    <source>
        <strain evidence="8 9">PCC 7420</strain>
    </source>
</reference>
<evidence type="ECO:0000256" key="6">
    <source>
        <dbReference type="RuleBase" id="RU003322"/>
    </source>
</evidence>
<dbReference type="OrthoDB" id="416657at2"/>
<protein>
    <submittedName>
        <fullName evidence="8">DnaK family protein</fullName>
    </submittedName>
</protein>
<dbReference type="AlphaFoldDB" id="B4VTY6"/>
<evidence type="ECO:0000256" key="1">
    <source>
        <dbReference type="ARBA" id="ARBA00007381"/>
    </source>
</evidence>
<dbReference type="EMBL" id="DS989852">
    <property type="protein sequence ID" value="EDX74731.1"/>
    <property type="molecule type" value="Genomic_DNA"/>
</dbReference>
<keyword evidence="2 6" id="KW-0547">Nucleotide-binding</keyword>
<dbReference type="Proteomes" id="UP000003835">
    <property type="component" value="Unassembled WGS sequence"/>
</dbReference>
<evidence type="ECO:0000313" key="9">
    <source>
        <dbReference type="Proteomes" id="UP000003835"/>
    </source>
</evidence>
<dbReference type="STRING" id="118168.MC7420_6209"/>
<dbReference type="PRINTS" id="PR00301">
    <property type="entry name" value="HEATSHOCK70"/>
</dbReference>
<feature type="coiled-coil region" evidence="7">
    <location>
        <begin position="270"/>
        <end position="325"/>
    </location>
</feature>
<proteinExistence type="inferred from homology"/>
<dbReference type="Gene3D" id="3.90.640.10">
    <property type="entry name" value="Actin, Chain A, domain 4"/>
    <property type="match status" value="1"/>
</dbReference>
<keyword evidence="9" id="KW-1185">Reference proteome</keyword>
<evidence type="ECO:0000313" key="8">
    <source>
        <dbReference type="EMBL" id="EDX74731.1"/>
    </source>
</evidence>
<dbReference type="GO" id="GO:0140662">
    <property type="term" value="F:ATP-dependent protein folding chaperone"/>
    <property type="evidence" value="ECO:0007669"/>
    <property type="project" value="InterPro"/>
</dbReference>
<keyword evidence="5" id="KW-0143">Chaperone</keyword>
<dbReference type="Gene3D" id="3.30.420.40">
    <property type="match status" value="2"/>
</dbReference>
<evidence type="ECO:0000256" key="5">
    <source>
        <dbReference type="ARBA" id="ARBA00023186"/>
    </source>
</evidence>
<dbReference type="PANTHER" id="PTHR19375">
    <property type="entry name" value="HEAT SHOCK PROTEIN 70KDA"/>
    <property type="match status" value="1"/>
</dbReference>
<evidence type="ECO:0000256" key="2">
    <source>
        <dbReference type="ARBA" id="ARBA00022741"/>
    </source>
</evidence>
<evidence type="ECO:0000256" key="4">
    <source>
        <dbReference type="ARBA" id="ARBA00023016"/>
    </source>
</evidence>
<comment type="similarity">
    <text evidence="1 6">Belongs to the heat shock protein 70 family.</text>
</comment>
<name>B4VTY6_9CYAN</name>
<accession>B4VTY6</accession>
<dbReference type="GO" id="GO:0005524">
    <property type="term" value="F:ATP binding"/>
    <property type="evidence" value="ECO:0007669"/>
    <property type="project" value="UniProtKB-KW"/>
</dbReference>
<dbReference type="InterPro" id="IPR018181">
    <property type="entry name" value="Heat_shock_70_CS"/>
</dbReference>
<dbReference type="InterPro" id="IPR013126">
    <property type="entry name" value="Hsp_70_fam"/>
</dbReference>
<evidence type="ECO:0000256" key="7">
    <source>
        <dbReference type="SAM" id="Coils"/>
    </source>
</evidence>
<dbReference type="eggNOG" id="COG0443">
    <property type="taxonomic scope" value="Bacteria"/>
</dbReference>
<dbReference type="PROSITE" id="PS00329">
    <property type="entry name" value="HSP70_2"/>
    <property type="match status" value="1"/>
</dbReference>
<dbReference type="SUPFAM" id="SSF53067">
    <property type="entry name" value="Actin-like ATPase domain"/>
    <property type="match status" value="2"/>
</dbReference>
<keyword evidence="7" id="KW-0175">Coiled coil</keyword>
<sequence>MTNTVAIDFGTSNTVVSILEADTNSPKTLRLGSLCRLFKTNSSEPDIPVIPTLVFIKDNNQILLGEQVRSQRLGQSQPTRFFKGFKRDLAADFQPPPRIINGEAYTAESVSEQFIQSIWQQLKAQKINPSQLILTVPVGAFERYLDWFREVARRLDVEQIKLVDESTAAALGYAVQRPSSLVLVVDFGGGTLDLSLVRTAPFGFAHGQPQLDAAKRDRETVLRAEVLAKSDAYVGGEDVDSWIVEDYLHQQGWSREEIGEVGWQNLLELAERLKIRLSNTQEAKESWLDEETFTSYNLQLDRDKLEEILENRQFLEQLREALDEVLMIALGKGISKSDIEQVLLVGGSCLIPAVQQLIRSYFGKTKVKLDKPFEAVAYGALALNQVASVDDYLRHSYAIRLWEPYAKSYSYFTLFEKGMQYPCERGEPLTLQVALEGQREICLDIGEVAEMAQAEVTYDSLGRMTSSQLSKQAAYRSLDSDREQVCVAHLDPPGQVGVDRISVQFEVDERRVLVATVKDLQTGKLLVEKGAIAKLQ</sequence>